<comment type="caution">
    <text evidence="1">The sequence shown here is derived from an EMBL/GenBank/DDBJ whole genome shotgun (WGS) entry which is preliminary data.</text>
</comment>
<protein>
    <submittedName>
        <fullName evidence="1">Uncharacterized protein</fullName>
    </submittedName>
</protein>
<accession>A0ACC1U6X3</accession>
<sequence length="370" mass="40163">MSPEEIALLQQAGLTLGRNGSVLLLIGILYVLSPYLLNIPGIYVTLVILALNSLLRRGFTRNAAIWALLVGVVVTFTMTTAYSALYFQIFFGFFRVAFIENSSQSFESRLDIAEDSIANFLIGDAVSVWRVWAICSSNRRFIILPIIMFLGGLGLSIGFNSLNTPPPPFVFTFSTLWDLQLLGLILPLATNVFATVLIGYQTYLYHGFIKANLSTGRSKAGSIMILLTESGAVYCTIQAIYVTLVLTDDAPLSSPQDQATRLYGQFALFVSAMIPLLVILIVYNQRSITDTVHGSYSGGTAPAISQYDPGTHISFANRVPFSSGTGHSNIEGESTDVQSNNPINDILNNSSFGNADEKEKAAKIVASDLP</sequence>
<keyword evidence="2" id="KW-1185">Reference proteome</keyword>
<evidence type="ECO:0000313" key="2">
    <source>
        <dbReference type="Proteomes" id="UP001163835"/>
    </source>
</evidence>
<name>A0ACC1U6X3_9AGAR</name>
<dbReference type="EMBL" id="MU795011">
    <property type="protein sequence ID" value="KAJ3812832.1"/>
    <property type="molecule type" value="Genomic_DNA"/>
</dbReference>
<gene>
    <name evidence="1" type="ORF">F5876DRAFT_63672</name>
</gene>
<organism evidence="1 2">
    <name type="scientific">Lentinula aff. lateritia</name>
    <dbReference type="NCBI Taxonomy" id="2804960"/>
    <lineage>
        <taxon>Eukaryota</taxon>
        <taxon>Fungi</taxon>
        <taxon>Dikarya</taxon>
        <taxon>Basidiomycota</taxon>
        <taxon>Agaricomycotina</taxon>
        <taxon>Agaricomycetes</taxon>
        <taxon>Agaricomycetidae</taxon>
        <taxon>Agaricales</taxon>
        <taxon>Marasmiineae</taxon>
        <taxon>Omphalotaceae</taxon>
        <taxon>Lentinula</taxon>
    </lineage>
</organism>
<reference evidence="1" key="1">
    <citation type="submission" date="2022-09" db="EMBL/GenBank/DDBJ databases">
        <title>A Global Phylogenomic Analysis of the Shiitake Genus Lentinula.</title>
        <authorList>
            <consortium name="DOE Joint Genome Institute"/>
            <person name="Sierra-Patev S."/>
            <person name="Min B."/>
            <person name="Naranjo-Ortiz M."/>
            <person name="Looney B."/>
            <person name="Konkel Z."/>
            <person name="Slot J.C."/>
            <person name="Sakamoto Y."/>
            <person name="Steenwyk J.L."/>
            <person name="Rokas A."/>
            <person name="Carro J."/>
            <person name="Camarero S."/>
            <person name="Ferreira P."/>
            <person name="Molpeceres G."/>
            <person name="Ruiz-Duenas F.J."/>
            <person name="Serrano A."/>
            <person name="Henrissat B."/>
            <person name="Drula E."/>
            <person name="Hughes K.W."/>
            <person name="Mata J.L."/>
            <person name="Ishikawa N.K."/>
            <person name="Vargas-Isla R."/>
            <person name="Ushijima S."/>
            <person name="Smith C.A."/>
            <person name="Ahrendt S."/>
            <person name="Andreopoulos W."/>
            <person name="He G."/>
            <person name="Labutti K."/>
            <person name="Lipzen A."/>
            <person name="Ng V."/>
            <person name="Riley R."/>
            <person name="Sandor L."/>
            <person name="Barry K."/>
            <person name="Martinez A.T."/>
            <person name="Xiao Y."/>
            <person name="Gibbons J.G."/>
            <person name="Terashima K."/>
            <person name="Grigoriev I.V."/>
            <person name="Hibbett D.S."/>
        </authorList>
    </citation>
    <scope>NUCLEOTIDE SEQUENCE</scope>
    <source>
        <strain evidence="1">TMI1499</strain>
    </source>
</reference>
<evidence type="ECO:0000313" key="1">
    <source>
        <dbReference type="EMBL" id="KAJ3812832.1"/>
    </source>
</evidence>
<dbReference type="Proteomes" id="UP001163835">
    <property type="component" value="Unassembled WGS sequence"/>
</dbReference>
<proteinExistence type="predicted"/>